<evidence type="ECO:0000313" key="4">
    <source>
        <dbReference type="EMBL" id="JAP62228.1"/>
    </source>
</evidence>
<feature type="domain" description="UDENN" evidence="3">
    <location>
        <begin position="47"/>
        <end position="597"/>
    </location>
</feature>
<feature type="region of interest" description="Disordered" evidence="2">
    <location>
        <begin position="246"/>
        <end position="277"/>
    </location>
</feature>
<proteinExistence type="inferred from homology"/>
<sequence>MFDFVVWFVGGRVVHKLQLRPRSFGMGDPEDYANIPVPYDRLSRWLYGICVVNFDVDVGQTLELLYPPHITLTGSEVSHLRLEEVVFRMFQKFTVCYLAFPDSHSACAGHTQHHFRFSSPSINPLLVKHQSLYQNYLQTLAPIPGACFGYAYFRQEKDPSFKRNYSQKSVVLLSPLPFDTLFYEMSAIIARHYFEKGEMGLREACCEMERWPAPEAGKHLTLPLLGPFFTLKIPLVVGSADAAGSPASSTAVSKPPSGQSSARSDGPREDTESCDSESVLSFSEIKDSLSAEEGSVSLFPVLRGSASVPQLGVIGDADAEASYDIVPDTTEIIKQQQEIQVSLETRNFLQSFACVLPHLQRIWELVLTAQPLLVMGSTPGQTSQTVQSLVSCISPLAFSADYRPFFTIHDAELKDVSRASSVAIVILGVTNPFFSKTLQHWPNVIRLGTPQHIDKKKRVHQPKTGVLLEELKPGLYSRYKPFLRRCSGFTKQLKKALASGTTEVRISRMIQRFFHDLTMSFLFPIEHYVAGLLPFQRDISPYKAVPQSGRFNMEEFFRTLETLGPQLTCEIKGDWAGLYRSFFSGPHFVAWLTRRESEIRAKLQSLHLSAIACADFTLWLEDRSEIEIVDMIIQLNQRIDTVRQTRPGACDVTADALRKQIGVLLQALPEDLRNVVKNSASGTGATRSTVAVSELS</sequence>
<dbReference type="AlphaFoldDB" id="A0A0V0JAY0"/>
<gene>
    <name evidence="4" type="primary">DEN6B</name>
    <name evidence="4" type="ORF">TR88085</name>
</gene>
<name>A0A0V0JAY0_SCHSO</name>
<organism evidence="4">
    <name type="scientific">Schistocephalus solidus</name>
    <name type="common">Tapeworm</name>
    <dbReference type="NCBI Taxonomy" id="70667"/>
    <lineage>
        <taxon>Eukaryota</taxon>
        <taxon>Metazoa</taxon>
        <taxon>Spiralia</taxon>
        <taxon>Lophotrochozoa</taxon>
        <taxon>Platyhelminthes</taxon>
        <taxon>Cestoda</taxon>
        <taxon>Eucestoda</taxon>
        <taxon>Diphyllobothriidea</taxon>
        <taxon>Diphyllobothriidae</taxon>
        <taxon>Schistocephalus</taxon>
    </lineage>
</organism>
<protein>
    <submittedName>
        <fullName evidence="4">Protein DENND6B</fullName>
    </submittedName>
</protein>
<dbReference type="EMBL" id="GEEE01000997">
    <property type="protein sequence ID" value="JAP62228.1"/>
    <property type="molecule type" value="Transcribed_RNA"/>
</dbReference>
<dbReference type="PROSITE" id="PS50211">
    <property type="entry name" value="DENN"/>
    <property type="match status" value="1"/>
</dbReference>
<dbReference type="GO" id="GO:0055037">
    <property type="term" value="C:recycling endosome"/>
    <property type="evidence" value="ECO:0007669"/>
    <property type="project" value="TreeGrafter"/>
</dbReference>
<evidence type="ECO:0000256" key="2">
    <source>
        <dbReference type="SAM" id="MobiDB-lite"/>
    </source>
</evidence>
<dbReference type="PANTHER" id="PTHR13677:SF0">
    <property type="entry name" value="LD41638P"/>
    <property type="match status" value="1"/>
</dbReference>
<dbReference type="GO" id="GO:0005085">
    <property type="term" value="F:guanyl-nucleotide exchange factor activity"/>
    <property type="evidence" value="ECO:0007669"/>
    <property type="project" value="InterPro"/>
</dbReference>
<comment type="similarity">
    <text evidence="1">Belongs to the DENND6 family.</text>
</comment>
<dbReference type="PANTHER" id="PTHR13677">
    <property type="entry name" value="LD41638P"/>
    <property type="match status" value="1"/>
</dbReference>
<reference evidence="4" key="1">
    <citation type="submission" date="2016-01" db="EMBL/GenBank/DDBJ databases">
        <title>Reference transcriptome for the parasite Schistocephalus solidus: insights into the molecular evolution of parasitism.</title>
        <authorList>
            <person name="Hebert F.O."/>
            <person name="Grambauer S."/>
            <person name="Barber I."/>
            <person name="Landry C.R."/>
            <person name="Aubin-Horth N."/>
        </authorList>
    </citation>
    <scope>NUCLEOTIDE SEQUENCE</scope>
</reference>
<dbReference type="InterPro" id="IPR037516">
    <property type="entry name" value="Tripartite_DENN"/>
</dbReference>
<evidence type="ECO:0000256" key="1">
    <source>
        <dbReference type="ARBA" id="ARBA00007159"/>
    </source>
</evidence>
<accession>A0A0V0JAY0</accession>
<dbReference type="InterPro" id="IPR024224">
    <property type="entry name" value="DENND6"/>
</dbReference>
<evidence type="ECO:0000259" key="3">
    <source>
        <dbReference type="PROSITE" id="PS50211"/>
    </source>
</evidence>